<dbReference type="PANTHER" id="PTHR13696:SF99">
    <property type="entry name" value="COBYRINIC ACID AC-DIAMIDE SYNTHASE"/>
    <property type="match status" value="1"/>
</dbReference>
<evidence type="ECO:0000313" key="2">
    <source>
        <dbReference type="EMBL" id="CUU60821.1"/>
    </source>
</evidence>
<name>A0A0S4QZ03_9ACTN</name>
<organism evidence="2 3">
    <name type="scientific">Parafrankia irregularis</name>
    <dbReference type="NCBI Taxonomy" id="795642"/>
    <lineage>
        <taxon>Bacteria</taxon>
        <taxon>Bacillati</taxon>
        <taxon>Actinomycetota</taxon>
        <taxon>Actinomycetes</taxon>
        <taxon>Frankiales</taxon>
        <taxon>Frankiaceae</taxon>
        <taxon>Parafrankia</taxon>
    </lineage>
</organism>
<reference evidence="3" key="1">
    <citation type="submission" date="2015-11" db="EMBL/GenBank/DDBJ databases">
        <authorList>
            <person name="Varghese N."/>
        </authorList>
    </citation>
    <scope>NUCLEOTIDE SEQUENCE [LARGE SCALE GENOMIC DNA]</scope>
    <source>
        <strain evidence="3">DSM 45899</strain>
    </source>
</reference>
<dbReference type="AlphaFoldDB" id="A0A0S4QZ03"/>
<dbReference type="InterPro" id="IPR025669">
    <property type="entry name" value="AAA_dom"/>
</dbReference>
<dbReference type="InterPro" id="IPR027417">
    <property type="entry name" value="P-loop_NTPase"/>
</dbReference>
<protein>
    <submittedName>
        <fullName evidence="2">Chromosome partitioning protein</fullName>
    </submittedName>
</protein>
<evidence type="ECO:0000313" key="3">
    <source>
        <dbReference type="Proteomes" id="UP000198802"/>
    </source>
</evidence>
<keyword evidence="3" id="KW-1185">Reference proteome</keyword>
<dbReference type="EMBL" id="FAOZ01000048">
    <property type="protein sequence ID" value="CUU60821.1"/>
    <property type="molecule type" value="Genomic_DNA"/>
</dbReference>
<dbReference type="InterPro" id="IPR050678">
    <property type="entry name" value="DNA_Partitioning_ATPase"/>
</dbReference>
<evidence type="ECO:0000259" key="1">
    <source>
        <dbReference type="Pfam" id="PF13614"/>
    </source>
</evidence>
<dbReference type="Proteomes" id="UP000198802">
    <property type="component" value="Unassembled WGS sequence"/>
</dbReference>
<dbReference type="PANTHER" id="PTHR13696">
    <property type="entry name" value="P-LOOP CONTAINING NUCLEOSIDE TRIPHOSPHATE HYDROLASE"/>
    <property type="match status" value="1"/>
</dbReference>
<dbReference type="SUPFAM" id="SSF52540">
    <property type="entry name" value="P-loop containing nucleoside triphosphate hydrolases"/>
    <property type="match status" value="1"/>
</dbReference>
<proteinExistence type="predicted"/>
<dbReference type="CDD" id="cd02042">
    <property type="entry name" value="ParAB_family"/>
    <property type="match status" value="1"/>
</dbReference>
<accession>A0A0S4QZ03</accession>
<sequence>MALTTVAVYSEKGGVGKTALASGLVAAAAARGMRVLAVDLDPRHTLTDELGVDSPAYSVNDLLFIDPNDPDPADAAELVQDALSPAGEAWPDLVRVLAAERALSHREVDATIGLEHRLARAVRGVIDVDLVVIDVPPRAGGRLAGAALVTANVVVIPATLTLDGYIGAGEAMTTVRHIQRGPNPDLQVAGIVRSITPRPVRQIHQELDRQLAETYPDLLLDARIPHYAVREEARTASVPITSAPGREARTLASAYGSVLDIVIKGD</sequence>
<feature type="domain" description="AAA" evidence="1">
    <location>
        <begin position="5"/>
        <end position="188"/>
    </location>
</feature>
<dbReference type="Gene3D" id="3.40.50.300">
    <property type="entry name" value="P-loop containing nucleotide triphosphate hydrolases"/>
    <property type="match status" value="1"/>
</dbReference>
<gene>
    <name evidence="2" type="ORF">Ga0074812_14821</name>
</gene>
<dbReference type="Pfam" id="PF13614">
    <property type="entry name" value="AAA_31"/>
    <property type="match status" value="1"/>
</dbReference>